<name>A0ABM0JMJ7_APLCA</name>
<feature type="region of interest" description="Disordered" evidence="7">
    <location>
        <begin position="601"/>
        <end position="626"/>
    </location>
</feature>
<proteinExistence type="inferred from homology"/>
<dbReference type="Gene3D" id="2.40.50.510">
    <property type="match status" value="1"/>
</dbReference>
<evidence type="ECO:0000256" key="7">
    <source>
        <dbReference type="SAM" id="MobiDB-lite"/>
    </source>
</evidence>
<dbReference type="SMART" id="SM01161">
    <property type="entry name" value="DUF1767"/>
    <property type="match status" value="1"/>
</dbReference>
<dbReference type="GeneID" id="101856731"/>
<dbReference type="InterPro" id="IPR013894">
    <property type="entry name" value="RMI1_OB"/>
</dbReference>
<gene>
    <name evidence="12" type="primary">LOC101856731</name>
</gene>
<evidence type="ECO:0000313" key="12">
    <source>
        <dbReference type="RefSeq" id="XP_005097196.1"/>
    </source>
</evidence>
<evidence type="ECO:0000256" key="6">
    <source>
        <dbReference type="ARBA" id="ARBA00024977"/>
    </source>
</evidence>
<dbReference type="Proteomes" id="UP000694888">
    <property type="component" value="Unplaced"/>
</dbReference>
<evidence type="ECO:0000256" key="3">
    <source>
        <dbReference type="ARBA" id="ARBA00018987"/>
    </source>
</evidence>
<feature type="region of interest" description="Disordered" evidence="7">
    <location>
        <begin position="459"/>
        <end position="589"/>
    </location>
</feature>
<feature type="domain" description="RecQ-mediated genome instability protein 1 C-terminal OB-fold" evidence="9">
    <location>
        <begin position="680"/>
        <end position="818"/>
    </location>
</feature>
<dbReference type="Pfam" id="PF16099">
    <property type="entry name" value="RMI1_C"/>
    <property type="match status" value="1"/>
</dbReference>
<evidence type="ECO:0000313" key="11">
    <source>
        <dbReference type="Proteomes" id="UP000694888"/>
    </source>
</evidence>
<feature type="compositionally biased region" description="Low complexity" evidence="7">
    <location>
        <begin position="565"/>
        <end position="589"/>
    </location>
</feature>
<feature type="compositionally biased region" description="Polar residues" evidence="7">
    <location>
        <begin position="601"/>
        <end position="622"/>
    </location>
</feature>
<feature type="domain" description="RMI1 N-terminal" evidence="10">
    <location>
        <begin position="16"/>
        <end position="66"/>
    </location>
</feature>
<evidence type="ECO:0000259" key="10">
    <source>
        <dbReference type="Pfam" id="PF21000"/>
    </source>
</evidence>
<dbReference type="PANTHER" id="PTHR14790">
    <property type="entry name" value="RECQ-MEDIATED GENOME INSTABILITY PROTEIN 1 RMI1"/>
    <property type="match status" value="1"/>
</dbReference>
<feature type="compositionally biased region" description="Polar residues" evidence="7">
    <location>
        <begin position="470"/>
        <end position="479"/>
    </location>
</feature>
<comment type="function">
    <text evidence="6">Essential component of the RMI complex, a complex that plays an important role in the processing of homologous recombination intermediates to limit DNA crossover formation in cells. Promotes TOP3A binding to double Holliday junctions (DHJ) and hence stimulates TOP3A-mediated dissolution. Required for BLM phosphorylation during mitosis. Within the BLM complex, required for BLM and TOP3A stability.</text>
</comment>
<keyword evidence="11" id="KW-1185">Reference proteome</keyword>
<dbReference type="InterPro" id="IPR042470">
    <property type="entry name" value="RMI1_N_C_sf"/>
</dbReference>
<dbReference type="Pfam" id="PF08585">
    <property type="entry name" value="RMI1_N_C"/>
    <property type="match status" value="1"/>
</dbReference>
<dbReference type="Gene3D" id="2.40.50.770">
    <property type="entry name" value="RecQ-mediated genome instability protein Rmi1, C-terminal domain"/>
    <property type="match status" value="1"/>
</dbReference>
<dbReference type="RefSeq" id="XP_005097196.1">
    <property type="nucleotide sequence ID" value="XM_005097139.3"/>
</dbReference>
<feature type="region of interest" description="Disordered" evidence="7">
    <location>
        <begin position="363"/>
        <end position="392"/>
    </location>
</feature>
<comment type="subcellular location">
    <subcellularLocation>
        <location evidence="1">Nucleus</location>
    </subcellularLocation>
</comment>
<sequence>MHFSRMHEFEVVRAWLSNEFNIQVSETWLRACLEWIHQESEGQEQSVEQLQSQVYDQWLHSDLAEIGEPILPPDVATIDKIELISNYPLQMTSCVDAGFPLYGQKQKLEGSENPNVQVTADKPFQPAWEHKPSRMLVLELSDGHTHVRAMEVEHVSCLHSQLASGTKLLISGTVVCRRGMLLLTPDHVQVLGGEVDGLVEENTPLKNIERAMLKNREDEGKHAKREFSGKFLVRGCDKKKQFERTSFPKWEKSEATTSKGFPQNSTVHSNFATNSAVKCEKNVTKDSGMSLVKTEVKSQVRSLSTGFGNRGCAQNFAGSVWPVKQESNETHAGGSSAAIEWEDDLNYAELFDDEMEEDMMMGMSDSTSRPTAPVSGRLEGATDSRVSSIKPQSQLLTEDDADMFDDDMDLIEAEMGANIETKIETGADIEAEIEAGIAMEAEIEAEMSVEGQNTWSEALPVLDSDEKSTRLNPTLVNRSRNAESDGRSEPTSLRTNLRGVAPTNSQPARDTLPSGTWSARQQKPPGVQSRFGPSSQPPRKPGTTSPPFSSAKAEQDGIEINTTPKQLKSSQQSTQLVKSKSQPQKMSKQCKLSDMFALNTSQNSKKINSEVTSAENNRASSLSHDRNEKWVAGKSLDSPKLSLAAGSDHVDSSFVVPQAVVRPFQTDSSSDSDGEGSHSSQPFRYLCEVSSVQPGSTLTVKAYISTLTDKLNSCGGERWALSCRINDGTASVEVDLHNTVLTGLIGFSAQESMIMRQRIKTDPQVKEVLMEGLSECQQKLANTSCLMELQVPEGQGRPLLQKLLPVDQSHVQHLRSRVERSFPDFDLMLV</sequence>
<feature type="domain" description="RecQ mediated genome instability protein 1 OB-fold" evidence="8">
    <location>
        <begin position="71"/>
        <end position="203"/>
    </location>
</feature>
<evidence type="ECO:0000256" key="1">
    <source>
        <dbReference type="ARBA" id="ARBA00004123"/>
    </source>
</evidence>
<feature type="compositionally biased region" description="Polar residues" evidence="7">
    <location>
        <begin position="502"/>
        <end position="521"/>
    </location>
</feature>
<reference evidence="12" key="1">
    <citation type="submission" date="2025-08" db="UniProtKB">
        <authorList>
            <consortium name="RefSeq"/>
        </authorList>
    </citation>
    <scope>IDENTIFICATION</scope>
</reference>
<evidence type="ECO:0000256" key="5">
    <source>
        <dbReference type="ARBA" id="ARBA00023242"/>
    </source>
</evidence>
<organism evidence="11 12">
    <name type="scientific">Aplysia californica</name>
    <name type="common">California sea hare</name>
    <dbReference type="NCBI Taxonomy" id="6500"/>
    <lineage>
        <taxon>Eukaryota</taxon>
        <taxon>Metazoa</taxon>
        <taxon>Spiralia</taxon>
        <taxon>Lophotrochozoa</taxon>
        <taxon>Mollusca</taxon>
        <taxon>Gastropoda</taxon>
        <taxon>Heterobranchia</taxon>
        <taxon>Euthyneura</taxon>
        <taxon>Tectipleura</taxon>
        <taxon>Aplysiida</taxon>
        <taxon>Aplysioidea</taxon>
        <taxon>Aplysiidae</taxon>
        <taxon>Aplysia</taxon>
    </lineage>
</organism>
<accession>A0ABM0JMJ7</accession>
<evidence type="ECO:0000256" key="4">
    <source>
        <dbReference type="ARBA" id="ARBA00022705"/>
    </source>
</evidence>
<keyword evidence="4" id="KW-0235">DNA replication</keyword>
<evidence type="ECO:0000259" key="9">
    <source>
        <dbReference type="Pfam" id="PF16099"/>
    </source>
</evidence>
<evidence type="ECO:0000259" key="8">
    <source>
        <dbReference type="Pfam" id="PF08585"/>
    </source>
</evidence>
<dbReference type="PANTHER" id="PTHR14790:SF15">
    <property type="entry name" value="RECQ-MEDIATED GENOME INSTABILITY PROTEIN 1"/>
    <property type="match status" value="1"/>
</dbReference>
<protein>
    <recommendedName>
        <fullName evidence="3">RecQ-mediated genome instability protein 1</fullName>
    </recommendedName>
</protein>
<evidence type="ECO:0000256" key="2">
    <source>
        <dbReference type="ARBA" id="ARBA00006395"/>
    </source>
</evidence>
<dbReference type="InterPro" id="IPR049363">
    <property type="entry name" value="RMI1_N"/>
</dbReference>
<dbReference type="InterPro" id="IPR032199">
    <property type="entry name" value="RMI1_C"/>
</dbReference>
<dbReference type="InterPro" id="IPR044881">
    <property type="entry name" value="RMI1_N_N_sf"/>
</dbReference>
<dbReference type="Pfam" id="PF21000">
    <property type="entry name" value="RMI1_N_N"/>
    <property type="match status" value="1"/>
</dbReference>
<comment type="similarity">
    <text evidence="2">Belongs to the RMI1 family.</text>
</comment>
<dbReference type="Gene3D" id="1.10.8.1020">
    <property type="entry name" value="RecQ-mediated genome instability protein 1, N-terminal domain"/>
    <property type="match status" value="1"/>
</dbReference>
<keyword evidence="5" id="KW-0539">Nucleus</keyword>